<feature type="signal peptide" evidence="1">
    <location>
        <begin position="1"/>
        <end position="25"/>
    </location>
</feature>
<dbReference type="Proteomes" id="UP000245627">
    <property type="component" value="Unassembled WGS sequence"/>
</dbReference>
<keyword evidence="3" id="KW-1185">Reference proteome</keyword>
<accession>A0A2T8HIK6</accession>
<dbReference type="AlphaFoldDB" id="A0A2T8HIK6"/>
<reference evidence="2 3" key="1">
    <citation type="submission" date="2018-04" db="EMBL/GenBank/DDBJ databases">
        <title>Sphingobacterium cortibacter sp. nov.</title>
        <authorList>
            <person name="Li Y."/>
        </authorList>
    </citation>
    <scope>NUCLEOTIDE SEQUENCE [LARGE SCALE GENOMIC DNA]</scope>
    <source>
        <strain evidence="2 3">2c-3</strain>
    </source>
</reference>
<evidence type="ECO:0008006" key="4">
    <source>
        <dbReference type="Google" id="ProtNLM"/>
    </source>
</evidence>
<evidence type="ECO:0000313" key="2">
    <source>
        <dbReference type="EMBL" id="PVH25220.1"/>
    </source>
</evidence>
<organism evidence="2 3">
    <name type="scientific">Sphingobacterium corticibacter</name>
    <dbReference type="NCBI Taxonomy" id="2171749"/>
    <lineage>
        <taxon>Bacteria</taxon>
        <taxon>Pseudomonadati</taxon>
        <taxon>Bacteroidota</taxon>
        <taxon>Sphingobacteriia</taxon>
        <taxon>Sphingobacteriales</taxon>
        <taxon>Sphingobacteriaceae</taxon>
        <taxon>Sphingobacterium</taxon>
    </lineage>
</organism>
<dbReference type="Pfam" id="PF10677">
    <property type="entry name" value="DUF2490"/>
    <property type="match status" value="1"/>
</dbReference>
<dbReference type="EMBL" id="QDKG01000003">
    <property type="protein sequence ID" value="PVH25220.1"/>
    <property type="molecule type" value="Genomic_DNA"/>
</dbReference>
<comment type="caution">
    <text evidence="2">The sequence shown here is derived from an EMBL/GenBank/DDBJ whole genome shotgun (WGS) entry which is preliminary data.</text>
</comment>
<dbReference type="OrthoDB" id="1118734at2"/>
<dbReference type="RefSeq" id="WP_116775809.1">
    <property type="nucleotide sequence ID" value="NZ_QDKG01000003.1"/>
</dbReference>
<dbReference type="InterPro" id="IPR019619">
    <property type="entry name" value="DUF2490"/>
</dbReference>
<feature type="chain" id="PRO_5015409343" description="DUF2490 domain-containing protein" evidence="1">
    <location>
        <begin position="26"/>
        <end position="238"/>
    </location>
</feature>
<protein>
    <recommendedName>
        <fullName evidence="4">DUF2490 domain-containing protein</fullName>
    </recommendedName>
</protein>
<evidence type="ECO:0000313" key="3">
    <source>
        <dbReference type="Proteomes" id="UP000245627"/>
    </source>
</evidence>
<gene>
    <name evidence="2" type="ORF">DC487_09855</name>
</gene>
<proteinExistence type="predicted"/>
<evidence type="ECO:0000256" key="1">
    <source>
        <dbReference type="SAM" id="SignalP"/>
    </source>
</evidence>
<keyword evidence="1" id="KW-0732">Signal</keyword>
<sequence length="238" mass="28346">MHTFNQKLWIIFVMLCFANLPHMIAQPGGLNSWYHFNLQGDISDNWRFSANVQQRFYDVPVQNSRLSLINGSVERRINPNAYVGGGYMFLLLEPYNSLGEKFSRPEHRLFQQITFNNTVSPRYNIAHRFRLEERYMFNSDFFVFRARYLFNSFWKLDRAENSVWGLIFRHEIRMNLEREQPFDSYRISTLLAKRVSPTLSIEPGVIVQFNGYPAPTDYYLTVSVRKSLKRRIKTYKPD</sequence>
<name>A0A2T8HIK6_9SPHI</name>